<feature type="chain" id="PRO_5045000897" description="RxLR effector protein" evidence="5">
    <location>
        <begin position="22"/>
        <end position="178"/>
    </location>
</feature>
<proteinExistence type="inferred from homology"/>
<evidence type="ECO:0000313" key="6">
    <source>
        <dbReference type="EMBL" id="KAG7379759.1"/>
    </source>
</evidence>
<sequence length="178" mass="20246">MQVLWMLMATFAACGITISTATTPYNNSVSHEPADNRFLRGDKETNKDEDLVTVNGEERITVKLRGALGLYNAKLKTSTFDMMIADDVFKSEMFSLWDKFKVPLKTIKRSMNPGTNTRFQPLFNAYGVRRSLKTKKATPESLIADMEANFFYRLSSEAKKKETEQLMLKYILDALGSF</sequence>
<evidence type="ECO:0000313" key="7">
    <source>
        <dbReference type="Proteomes" id="UP000693981"/>
    </source>
</evidence>
<accession>A0A8T1VHV4</accession>
<comment type="subcellular location">
    <subcellularLocation>
        <location evidence="1 5">Secreted</location>
    </subcellularLocation>
</comment>
<dbReference type="EMBL" id="JAGDFL010000920">
    <property type="protein sequence ID" value="KAG7379759.1"/>
    <property type="molecule type" value="Genomic_DNA"/>
</dbReference>
<dbReference type="AlphaFoldDB" id="A0A8T1VHV4"/>
<keyword evidence="4 5" id="KW-0732">Signal</keyword>
<comment type="caution">
    <text evidence="6">The sequence shown here is derived from an EMBL/GenBank/DDBJ whole genome shotgun (WGS) entry which is preliminary data.</text>
</comment>
<feature type="signal peptide" evidence="5">
    <location>
        <begin position="1"/>
        <end position="21"/>
    </location>
</feature>
<evidence type="ECO:0000256" key="5">
    <source>
        <dbReference type="RuleBase" id="RU367124"/>
    </source>
</evidence>
<organism evidence="6 7">
    <name type="scientific">Phytophthora boehmeriae</name>
    <dbReference type="NCBI Taxonomy" id="109152"/>
    <lineage>
        <taxon>Eukaryota</taxon>
        <taxon>Sar</taxon>
        <taxon>Stramenopiles</taxon>
        <taxon>Oomycota</taxon>
        <taxon>Peronosporomycetes</taxon>
        <taxon>Peronosporales</taxon>
        <taxon>Peronosporaceae</taxon>
        <taxon>Phytophthora</taxon>
    </lineage>
</organism>
<dbReference type="InterPro" id="IPR031825">
    <property type="entry name" value="RXLR"/>
</dbReference>
<dbReference type="Pfam" id="PF16810">
    <property type="entry name" value="RXLR"/>
    <property type="match status" value="1"/>
</dbReference>
<comment type="similarity">
    <text evidence="2 5">Belongs to the RxLR effector family.</text>
</comment>
<comment type="domain">
    <text evidence="5">The RxLR-dEER motif acts to carry the protein into the host cell cytoplasm through binding to cell surface phosphatidylinositol-3-phosphate.</text>
</comment>
<evidence type="ECO:0000256" key="3">
    <source>
        <dbReference type="ARBA" id="ARBA00022525"/>
    </source>
</evidence>
<evidence type="ECO:0000256" key="2">
    <source>
        <dbReference type="ARBA" id="ARBA00010400"/>
    </source>
</evidence>
<name>A0A8T1VHV4_9STRA</name>
<evidence type="ECO:0000256" key="4">
    <source>
        <dbReference type="ARBA" id="ARBA00022729"/>
    </source>
</evidence>
<keyword evidence="7" id="KW-1185">Reference proteome</keyword>
<reference evidence="6" key="1">
    <citation type="submission" date="2021-02" db="EMBL/GenBank/DDBJ databases">
        <authorList>
            <person name="Palmer J.M."/>
        </authorList>
    </citation>
    <scope>NUCLEOTIDE SEQUENCE</scope>
    <source>
        <strain evidence="6">SCRP23</strain>
    </source>
</reference>
<dbReference type="Proteomes" id="UP000693981">
    <property type="component" value="Unassembled WGS sequence"/>
</dbReference>
<comment type="function">
    <text evidence="5">Effector that suppresses plant defense responses during pathogen infection.</text>
</comment>
<keyword evidence="3 5" id="KW-0964">Secreted</keyword>
<protein>
    <recommendedName>
        <fullName evidence="5">RxLR effector protein</fullName>
    </recommendedName>
</protein>
<gene>
    <name evidence="6" type="ORF">PHYBOEH_011807</name>
</gene>
<evidence type="ECO:0000256" key="1">
    <source>
        <dbReference type="ARBA" id="ARBA00004613"/>
    </source>
</evidence>